<dbReference type="EMBL" id="MU151078">
    <property type="protein sequence ID" value="KAF9451875.1"/>
    <property type="molecule type" value="Genomic_DNA"/>
</dbReference>
<evidence type="ECO:0000313" key="2">
    <source>
        <dbReference type="Proteomes" id="UP000807342"/>
    </source>
</evidence>
<comment type="caution">
    <text evidence="1">The sequence shown here is derived from an EMBL/GenBank/DDBJ whole genome shotgun (WGS) entry which is preliminary data.</text>
</comment>
<dbReference type="OrthoDB" id="3032322at2759"/>
<dbReference type="Proteomes" id="UP000807342">
    <property type="component" value="Unassembled WGS sequence"/>
</dbReference>
<organism evidence="1 2">
    <name type="scientific">Macrolepiota fuliginosa MF-IS2</name>
    <dbReference type="NCBI Taxonomy" id="1400762"/>
    <lineage>
        <taxon>Eukaryota</taxon>
        <taxon>Fungi</taxon>
        <taxon>Dikarya</taxon>
        <taxon>Basidiomycota</taxon>
        <taxon>Agaricomycotina</taxon>
        <taxon>Agaricomycetes</taxon>
        <taxon>Agaricomycetidae</taxon>
        <taxon>Agaricales</taxon>
        <taxon>Agaricineae</taxon>
        <taxon>Agaricaceae</taxon>
        <taxon>Macrolepiota</taxon>
    </lineage>
</organism>
<keyword evidence="2" id="KW-1185">Reference proteome</keyword>
<accession>A0A9P5XJI7</accession>
<sequence length="90" mass="10290">MAYRLATWYSPYLAYVDDKIKRDPKLVEASMQQKLIAEPFGQKRLLDSSPLKSLPILIDGWDQCPGYEAQTQILQLIGEFISDYPSVPIL</sequence>
<gene>
    <name evidence="1" type="ORF">P691DRAFT_806252</name>
</gene>
<reference evidence="1" key="1">
    <citation type="submission" date="2020-11" db="EMBL/GenBank/DDBJ databases">
        <authorList>
            <consortium name="DOE Joint Genome Institute"/>
            <person name="Ahrendt S."/>
            <person name="Riley R."/>
            <person name="Andreopoulos W."/>
            <person name="Labutti K."/>
            <person name="Pangilinan J."/>
            <person name="Ruiz-Duenas F.J."/>
            <person name="Barrasa J.M."/>
            <person name="Sanchez-Garcia M."/>
            <person name="Camarero S."/>
            <person name="Miyauchi S."/>
            <person name="Serrano A."/>
            <person name="Linde D."/>
            <person name="Babiker R."/>
            <person name="Drula E."/>
            <person name="Ayuso-Fernandez I."/>
            <person name="Pacheco R."/>
            <person name="Padilla G."/>
            <person name="Ferreira P."/>
            <person name="Barriuso J."/>
            <person name="Kellner H."/>
            <person name="Castanera R."/>
            <person name="Alfaro M."/>
            <person name="Ramirez L."/>
            <person name="Pisabarro A.G."/>
            <person name="Kuo A."/>
            <person name="Tritt A."/>
            <person name="Lipzen A."/>
            <person name="He G."/>
            <person name="Yan M."/>
            <person name="Ng V."/>
            <person name="Cullen D."/>
            <person name="Martin F."/>
            <person name="Rosso M.-N."/>
            <person name="Henrissat B."/>
            <person name="Hibbett D."/>
            <person name="Martinez A.T."/>
            <person name="Grigoriev I.V."/>
        </authorList>
    </citation>
    <scope>NUCLEOTIDE SEQUENCE</scope>
    <source>
        <strain evidence="1">MF-IS2</strain>
    </source>
</reference>
<name>A0A9P5XJI7_9AGAR</name>
<protein>
    <submittedName>
        <fullName evidence="1">Uncharacterized protein</fullName>
    </submittedName>
</protein>
<evidence type="ECO:0000313" key="1">
    <source>
        <dbReference type="EMBL" id="KAF9451875.1"/>
    </source>
</evidence>
<dbReference type="AlphaFoldDB" id="A0A9P5XJI7"/>
<proteinExistence type="predicted"/>